<keyword evidence="1" id="KW-0732">Signal</keyword>
<evidence type="ECO:0008006" key="4">
    <source>
        <dbReference type="Google" id="ProtNLM"/>
    </source>
</evidence>
<evidence type="ECO:0000313" key="3">
    <source>
        <dbReference type="Proteomes" id="UP000829517"/>
    </source>
</evidence>
<evidence type="ECO:0000256" key="1">
    <source>
        <dbReference type="SAM" id="SignalP"/>
    </source>
</evidence>
<protein>
    <recommendedName>
        <fullName evidence="4">Dihydroorotase</fullName>
    </recommendedName>
</protein>
<feature type="chain" id="PRO_5047253400" description="Dihydroorotase" evidence="1">
    <location>
        <begin position="20"/>
        <end position="115"/>
    </location>
</feature>
<name>A0ABS9IZ68_9FLAO</name>
<organism evidence="2 3">
    <name type="scientific">Joostella atrarenae</name>
    <dbReference type="NCBI Taxonomy" id="679257"/>
    <lineage>
        <taxon>Bacteria</taxon>
        <taxon>Pseudomonadati</taxon>
        <taxon>Bacteroidota</taxon>
        <taxon>Flavobacteriia</taxon>
        <taxon>Flavobacteriales</taxon>
        <taxon>Flavobacteriaceae</taxon>
        <taxon>Joostella</taxon>
    </lineage>
</organism>
<dbReference type="Proteomes" id="UP000829517">
    <property type="component" value="Unassembled WGS sequence"/>
</dbReference>
<proteinExistence type="predicted"/>
<sequence length="115" mass="13049">MKKRLFFAVFSFFVFAVQAQDKEVNVGDVLTINSISESTYNHIDLPRKNIIIKRGGVPNYKSVYNNEVVVTEINTNADGEQLAVLKRKDGRKFFTSFPTIKANVTKAIDSEELIF</sequence>
<gene>
    <name evidence="2" type="ORF">JM658_01405</name>
</gene>
<dbReference type="RefSeq" id="WP_236957441.1">
    <property type="nucleotide sequence ID" value="NZ_JAETXX010000001.1"/>
</dbReference>
<comment type="caution">
    <text evidence="2">The sequence shown here is derived from an EMBL/GenBank/DDBJ whole genome shotgun (WGS) entry which is preliminary data.</text>
</comment>
<keyword evidence="3" id="KW-1185">Reference proteome</keyword>
<feature type="signal peptide" evidence="1">
    <location>
        <begin position="1"/>
        <end position="19"/>
    </location>
</feature>
<dbReference type="EMBL" id="JAETXX010000001">
    <property type="protein sequence ID" value="MCF8713470.1"/>
    <property type="molecule type" value="Genomic_DNA"/>
</dbReference>
<accession>A0ABS9IZ68</accession>
<evidence type="ECO:0000313" key="2">
    <source>
        <dbReference type="EMBL" id="MCF8713470.1"/>
    </source>
</evidence>
<reference evidence="2 3" key="1">
    <citation type="submission" date="2021-01" db="EMBL/GenBank/DDBJ databases">
        <title>Genome sequencing of Joostella atrarenae M1-2 (= KCTC 23194).</title>
        <authorList>
            <person name="Zakaria M.R."/>
            <person name="Lam M.Q."/>
            <person name="Chong C.S."/>
        </authorList>
    </citation>
    <scope>NUCLEOTIDE SEQUENCE [LARGE SCALE GENOMIC DNA]</scope>
    <source>
        <strain evidence="2 3">M1-2</strain>
    </source>
</reference>